<keyword evidence="1" id="KW-0472">Membrane</keyword>
<name>A0A1I4U3H3_9GAMM</name>
<accession>A0A1I4U3H3</accession>
<dbReference type="STRING" id="1720063.SAMN05216217_11741"/>
<keyword evidence="4" id="KW-1185">Reference proteome</keyword>
<proteinExistence type="predicted"/>
<dbReference type="OrthoDB" id="332175at2"/>
<evidence type="ECO:0000256" key="1">
    <source>
        <dbReference type="SAM" id="Phobius"/>
    </source>
</evidence>
<evidence type="ECO:0000313" key="3">
    <source>
        <dbReference type="EMBL" id="SFM83253.1"/>
    </source>
</evidence>
<reference evidence="4" key="1">
    <citation type="submission" date="2016-10" db="EMBL/GenBank/DDBJ databases">
        <authorList>
            <person name="Varghese N."/>
            <person name="Submissions S."/>
        </authorList>
    </citation>
    <scope>NUCLEOTIDE SEQUENCE [LARGE SCALE GENOMIC DNA]</scope>
    <source>
        <strain evidence="4">DSM 24213</strain>
    </source>
</reference>
<protein>
    <recommendedName>
        <fullName evidence="5">Multidrug transporter</fullName>
    </recommendedName>
</protein>
<organism evidence="3 4">
    <name type="scientific">Halopseudomonas yangmingensis</name>
    <dbReference type="NCBI Taxonomy" id="1720063"/>
    <lineage>
        <taxon>Bacteria</taxon>
        <taxon>Pseudomonadati</taxon>
        <taxon>Pseudomonadota</taxon>
        <taxon>Gammaproteobacteria</taxon>
        <taxon>Pseudomonadales</taxon>
        <taxon>Pseudomonadaceae</taxon>
        <taxon>Halopseudomonas</taxon>
    </lineage>
</organism>
<dbReference type="Proteomes" id="UP000243629">
    <property type="component" value="Unassembled WGS sequence"/>
</dbReference>
<gene>
    <name evidence="3" type="ORF">SAMN05216217_11741</name>
</gene>
<dbReference type="AlphaFoldDB" id="A0A1I4U3H3"/>
<evidence type="ECO:0000313" key="4">
    <source>
        <dbReference type="Proteomes" id="UP000243629"/>
    </source>
</evidence>
<keyword evidence="2" id="KW-0732">Signal</keyword>
<sequence>MRLLTTVTAFMAGLLLSGSAMANTYGYQEEVENPGFYAMVGDLVIARPLLLGVTAVGAAAFVVSLPFTAIAGNTREAGQELVVRPGRETFVRCLGCTKTGAGRQYMDEQR</sequence>
<keyword evidence="1" id="KW-0812">Transmembrane</keyword>
<evidence type="ECO:0000256" key="2">
    <source>
        <dbReference type="SAM" id="SignalP"/>
    </source>
</evidence>
<dbReference type="EMBL" id="FOUI01000017">
    <property type="protein sequence ID" value="SFM83253.1"/>
    <property type="molecule type" value="Genomic_DNA"/>
</dbReference>
<feature type="signal peptide" evidence="2">
    <location>
        <begin position="1"/>
        <end position="22"/>
    </location>
</feature>
<feature type="transmembrane region" description="Helical" evidence="1">
    <location>
        <begin position="46"/>
        <end position="67"/>
    </location>
</feature>
<evidence type="ECO:0008006" key="5">
    <source>
        <dbReference type="Google" id="ProtNLM"/>
    </source>
</evidence>
<feature type="chain" id="PRO_5017469631" description="Multidrug transporter" evidence="2">
    <location>
        <begin position="23"/>
        <end position="110"/>
    </location>
</feature>
<keyword evidence="1" id="KW-1133">Transmembrane helix</keyword>